<dbReference type="PANTHER" id="PTHR47739:SF1">
    <property type="entry name" value="TRNA1(VAL) (ADENINE(37)-N6)-METHYLTRANSFERASE"/>
    <property type="match status" value="1"/>
</dbReference>
<protein>
    <recommendedName>
        <fullName evidence="3">Methyltransferase small domain-containing protein</fullName>
    </recommendedName>
</protein>
<keyword evidence="1" id="KW-0808">Transferase</keyword>
<keyword evidence="1" id="KW-0489">Methyltransferase</keyword>
<evidence type="ECO:0000259" key="3">
    <source>
        <dbReference type="Pfam" id="PF05175"/>
    </source>
</evidence>
<accession>A0A1U9KN95</accession>
<organism evidence="4 5">
    <name type="scientific">Neoasaia chiangmaiensis</name>
    <dbReference type="NCBI Taxonomy" id="320497"/>
    <lineage>
        <taxon>Bacteria</taxon>
        <taxon>Pseudomonadati</taxon>
        <taxon>Pseudomonadota</taxon>
        <taxon>Alphaproteobacteria</taxon>
        <taxon>Acetobacterales</taxon>
        <taxon>Acetobacteraceae</taxon>
        <taxon>Neoasaia</taxon>
    </lineage>
</organism>
<dbReference type="CDD" id="cd02440">
    <property type="entry name" value="AdoMet_MTases"/>
    <property type="match status" value="1"/>
</dbReference>
<dbReference type="InterPro" id="IPR007848">
    <property type="entry name" value="Small_mtfrase_dom"/>
</dbReference>
<feature type="domain" description="Methyltransferase small" evidence="3">
    <location>
        <begin position="49"/>
        <end position="147"/>
    </location>
</feature>
<dbReference type="GO" id="GO:0032259">
    <property type="term" value="P:methylation"/>
    <property type="evidence" value="ECO:0007669"/>
    <property type="project" value="UniProtKB-KW"/>
</dbReference>
<keyword evidence="5" id="KW-1185">Reference proteome</keyword>
<dbReference type="Pfam" id="PF05175">
    <property type="entry name" value="MTS"/>
    <property type="match status" value="1"/>
</dbReference>
<evidence type="ECO:0000256" key="2">
    <source>
        <dbReference type="ARBA" id="ARBA00022691"/>
    </source>
</evidence>
<dbReference type="InterPro" id="IPR050210">
    <property type="entry name" value="tRNA_Adenine-N(6)_MTase"/>
</dbReference>
<dbReference type="InterPro" id="IPR029063">
    <property type="entry name" value="SAM-dependent_MTases_sf"/>
</dbReference>
<gene>
    <name evidence="4" type="ORF">A0U93_04105</name>
</gene>
<dbReference type="Proteomes" id="UP000188604">
    <property type="component" value="Chromosome"/>
</dbReference>
<dbReference type="STRING" id="320497.A0U93_04105"/>
<name>A0A1U9KN95_9PROT</name>
<dbReference type="EMBL" id="CP014691">
    <property type="protein sequence ID" value="AQS87259.1"/>
    <property type="molecule type" value="Genomic_DNA"/>
</dbReference>
<evidence type="ECO:0000256" key="1">
    <source>
        <dbReference type="ARBA" id="ARBA00022603"/>
    </source>
</evidence>
<dbReference type="AlphaFoldDB" id="A0A1U9KN95"/>
<evidence type="ECO:0000313" key="5">
    <source>
        <dbReference type="Proteomes" id="UP000188604"/>
    </source>
</evidence>
<sequence length="267" mass="28465">MSGGGQTVNPITPIQTCPNVTDGTLLGGRVVYRQFAIGYRTGLEPVLMAAFVPARTGEHVLEAGCGAGAGLLCLHARIPDLHGVGLEYDEATMQLATDNFRANNAEHLHARRARLPSTPQDLRALAPSPNGRFHHTMANPPWHRHDASLSPDARRRLALFAPPDGWQNWIGTLAQWTLPGGTINLALPAAAVDEACIALRAVGCGSLILLPLWPKVGRSAKIVLLRATLGGRAAFRLEPGLILHNPDGQFTSAAQAILREGHGFPPL</sequence>
<dbReference type="KEGG" id="nch:A0U93_04105"/>
<dbReference type="GO" id="GO:0008168">
    <property type="term" value="F:methyltransferase activity"/>
    <property type="evidence" value="ECO:0007669"/>
    <property type="project" value="UniProtKB-KW"/>
</dbReference>
<dbReference type="PANTHER" id="PTHR47739">
    <property type="entry name" value="TRNA1(VAL) (ADENINE(37)-N6)-METHYLTRANSFERASE"/>
    <property type="match status" value="1"/>
</dbReference>
<proteinExistence type="predicted"/>
<dbReference type="SUPFAM" id="SSF53335">
    <property type="entry name" value="S-adenosyl-L-methionine-dependent methyltransferases"/>
    <property type="match status" value="1"/>
</dbReference>
<dbReference type="Gene3D" id="3.40.50.150">
    <property type="entry name" value="Vaccinia Virus protein VP39"/>
    <property type="match status" value="1"/>
</dbReference>
<evidence type="ECO:0000313" key="4">
    <source>
        <dbReference type="EMBL" id="AQS87259.1"/>
    </source>
</evidence>
<reference evidence="4 5" key="1">
    <citation type="submission" date="2016-03" db="EMBL/GenBank/DDBJ databases">
        <title>Acetic acid bacteria sequencing.</title>
        <authorList>
            <person name="Brandt J."/>
            <person name="Jakob F."/>
            <person name="Vogel R.F."/>
        </authorList>
    </citation>
    <scope>NUCLEOTIDE SEQUENCE [LARGE SCALE GENOMIC DNA]</scope>
    <source>
        <strain evidence="4 5">NBRC 101099</strain>
    </source>
</reference>
<dbReference type="OrthoDB" id="5489421at2"/>
<dbReference type="RefSeq" id="WP_077806233.1">
    <property type="nucleotide sequence ID" value="NZ_BJXS01000008.1"/>
</dbReference>
<keyword evidence="2" id="KW-0949">S-adenosyl-L-methionine</keyword>